<gene>
    <name evidence="2" type="ORF">MTUNDRAET4_0140</name>
</gene>
<dbReference type="AlphaFoldDB" id="A0A4U8Z7S3"/>
<keyword evidence="2" id="KW-0614">Plasmid</keyword>
<keyword evidence="1" id="KW-0472">Membrane</keyword>
<dbReference type="Proteomes" id="UP000294360">
    <property type="component" value="Plasmid 3"/>
</dbReference>
<dbReference type="KEGG" id="mtun:MTUNDRAET4_0140.2"/>
<name>A0A4U8Z7S3_METTU</name>
<sequence length="52" mass="5804">MILPIVLCFLADFAPYFGLAALLMAFVIFMVVFIRSLLRNAAASRRRGLANE</sequence>
<organism evidence="2 3">
    <name type="scientific">Methylocella tundrae</name>
    <dbReference type="NCBI Taxonomy" id="227605"/>
    <lineage>
        <taxon>Bacteria</taxon>
        <taxon>Pseudomonadati</taxon>
        <taxon>Pseudomonadota</taxon>
        <taxon>Alphaproteobacteria</taxon>
        <taxon>Hyphomicrobiales</taxon>
        <taxon>Beijerinckiaceae</taxon>
        <taxon>Methylocella</taxon>
    </lineage>
</organism>
<reference evidence="2 3" key="1">
    <citation type="submission" date="2019-03" db="EMBL/GenBank/DDBJ databases">
        <authorList>
            <person name="Kox A.R. M."/>
        </authorList>
    </citation>
    <scope>NUCLEOTIDE SEQUENCE [LARGE SCALE GENOMIC DNA]</scope>
    <source>
        <strain evidence="2">MTUNDRAET4 annotated genome</strain>
        <plasmid evidence="3">3</plasmid>
    </source>
</reference>
<evidence type="ECO:0000313" key="2">
    <source>
        <dbReference type="EMBL" id="VFU17601.1"/>
    </source>
</evidence>
<proteinExistence type="predicted"/>
<dbReference type="EMBL" id="LR536452">
    <property type="protein sequence ID" value="VFU17601.1"/>
    <property type="molecule type" value="Genomic_DNA"/>
</dbReference>
<geneLocation type="plasmid" evidence="2 3">
    <name>3</name>
</geneLocation>
<feature type="transmembrane region" description="Helical" evidence="1">
    <location>
        <begin position="16"/>
        <end position="38"/>
    </location>
</feature>
<keyword evidence="1" id="KW-1133">Transmembrane helix</keyword>
<evidence type="ECO:0000256" key="1">
    <source>
        <dbReference type="SAM" id="Phobius"/>
    </source>
</evidence>
<keyword evidence="1" id="KW-0812">Transmembrane</keyword>
<dbReference type="RefSeq" id="WP_166796084.1">
    <property type="nucleotide sequence ID" value="NZ_CP139087.1"/>
</dbReference>
<protein>
    <submittedName>
        <fullName evidence="2">Uncharacterized protein</fullName>
    </submittedName>
</protein>
<accession>A0A4U8Z7S3</accession>
<evidence type="ECO:0000313" key="3">
    <source>
        <dbReference type="Proteomes" id="UP000294360"/>
    </source>
</evidence>